<proteinExistence type="predicted"/>
<dbReference type="VEuPathDB" id="FungiDB:RhiirFUN_024401"/>
<name>U9SKV6_RHIID</name>
<accession>U9SKV6</accession>
<dbReference type="EMBL" id="KI300406">
    <property type="protein sequence ID" value="ERZ96494.1"/>
    <property type="molecule type" value="Genomic_DNA"/>
</dbReference>
<dbReference type="HOGENOM" id="CLU_2905327_0_0_1"/>
<gene>
    <name evidence="1" type="ORF">GLOINDRAFT_301657</name>
</gene>
<reference evidence="1" key="1">
    <citation type="submission" date="2013-07" db="EMBL/GenBank/DDBJ databases">
        <title>The genome of an arbuscular mycorrhizal fungus provides insights into the evolution of the oldest plant symbiosis.</title>
        <authorList>
            <consortium name="DOE Joint Genome Institute"/>
            <person name="Tisserant E."/>
            <person name="Malbreil M."/>
            <person name="Kuo A."/>
            <person name="Kohler A."/>
            <person name="Symeonidi A."/>
            <person name="Balestrini R."/>
            <person name="Charron P."/>
            <person name="Duensing N."/>
            <person name="Frei-dit-Frey N."/>
            <person name="Gianinazzi-Pearson V."/>
            <person name="Gilbert B."/>
            <person name="Handa Y."/>
            <person name="Hijri M."/>
            <person name="Kaul R."/>
            <person name="Kawaguchi M."/>
            <person name="Krajinski F."/>
            <person name="Lammers P."/>
            <person name="Lapierre D."/>
            <person name="Masclaux F.G."/>
            <person name="Murat C."/>
            <person name="Morin E."/>
            <person name="Ndikumana S."/>
            <person name="Pagni M."/>
            <person name="Petitpierre D."/>
            <person name="Requena N."/>
            <person name="Rosikiewicz P."/>
            <person name="Riley R."/>
            <person name="Saito K."/>
            <person name="San Clemente H."/>
            <person name="Shapiro H."/>
            <person name="van Tuinen D."/>
            <person name="Becard G."/>
            <person name="Bonfante P."/>
            <person name="Paszkowski U."/>
            <person name="Shachar-Hill Y."/>
            <person name="Young J.P."/>
            <person name="Sanders I.R."/>
            <person name="Henrissat B."/>
            <person name="Rensing S.A."/>
            <person name="Grigoriev I.V."/>
            <person name="Corradi N."/>
            <person name="Roux C."/>
            <person name="Martin F."/>
        </authorList>
    </citation>
    <scope>NUCLEOTIDE SEQUENCE</scope>
    <source>
        <strain evidence="1">DAOM 197198</strain>
    </source>
</reference>
<protein>
    <submittedName>
        <fullName evidence="1">Uncharacterized protein</fullName>
    </submittedName>
</protein>
<evidence type="ECO:0000313" key="1">
    <source>
        <dbReference type="EMBL" id="ERZ96494.1"/>
    </source>
</evidence>
<dbReference type="AlphaFoldDB" id="U9SKV6"/>
<sequence>MRNGFWILCKGCHHEAIEKNFSYEISVENNELVRKSEKCNVCENCTNYYFCINILYLNLTIY</sequence>
<organism evidence="1">
    <name type="scientific">Rhizophagus irregularis (strain DAOM 181602 / DAOM 197198 / MUCL 43194)</name>
    <name type="common">Arbuscular mycorrhizal fungus</name>
    <name type="synonym">Glomus intraradices</name>
    <dbReference type="NCBI Taxonomy" id="747089"/>
    <lineage>
        <taxon>Eukaryota</taxon>
        <taxon>Fungi</taxon>
        <taxon>Fungi incertae sedis</taxon>
        <taxon>Mucoromycota</taxon>
        <taxon>Glomeromycotina</taxon>
        <taxon>Glomeromycetes</taxon>
        <taxon>Glomerales</taxon>
        <taxon>Glomeraceae</taxon>
        <taxon>Rhizophagus</taxon>
    </lineage>
</organism>